<dbReference type="Pfam" id="PF17760">
    <property type="entry name" value="UvrA_inter"/>
    <property type="match status" value="1"/>
</dbReference>
<keyword evidence="2" id="KW-0963">Cytoplasm</keyword>
<evidence type="ECO:0000259" key="15">
    <source>
        <dbReference type="PROSITE" id="PS50893"/>
    </source>
</evidence>
<dbReference type="PANTHER" id="PTHR43152:SF3">
    <property type="entry name" value="UVRABC SYSTEM PROTEIN A"/>
    <property type="match status" value="1"/>
</dbReference>
<evidence type="ECO:0000256" key="8">
    <source>
        <dbReference type="ARBA" id="ARBA00022771"/>
    </source>
</evidence>
<evidence type="ECO:0000256" key="9">
    <source>
        <dbReference type="ARBA" id="ARBA00022833"/>
    </source>
</evidence>
<keyword evidence="11" id="KW-0267">Excision nuclease</keyword>
<dbReference type="AlphaFoldDB" id="A0A6J7U082"/>
<evidence type="ECO:0000256" key="7">
    <source>
        <dbReference type="ARBA" id="ARBA00022769"/>
    </source>
</evidence>
<dbReference type="InterPro" id="IPR041102">
    <property type="entry name" value="UvrA_inter"/>
</dbReference>
<dbReference type="EMBL" id="CAFBQU010000002">
    <property type="protein sequence ID" value="CAB5059351.1"/>
    <property type="molecule type" value="Genomic_DNA"/>
</dbReference>
<dbReference type="HAMAP" id="MF_00205">
    <property type="entry name" value="UvrA"/>
    <property type="match status" value="1"/>
</dbReference>
<dbReference type="SUPFAM" id="SSF52540">
    <property type="entry name" value="P-loop containing nucleoside triphosphate hydrolases"/>
    <property type="match status" value="2"/>
</dbReference>
<dbReference type="NCBIfam" id="NF001503">
    <property type="entry name" value="PRK00349.1"/>
    <property type="match status" value="1"/>
</dbReference>
<protein>
    <submittedName>
        <fullName evidence="16">Unannotated protein</fullName>
    </submittedName>
</protein>
<evidence type="ECO:0000256" key="6">
    <source>
        <dbReference type="ARBA" id="ARBA00022763"/>
    </source>
</evidence>
<dbReference type="InterPro" id="IPR027417">
    <property type="entry name" value="P-loop_NTPase"/>
</dbReference>
<dbReference type="GO" id="GO:0016887">
    <property type="term" value="F:ATP hydrolysis activity"/>
    <property type="evidence" value="ECO:0007669"/>
    <property type="project" value="InterPro"/>
</dbReference>
<evidence type="ECO:0000256" key="3">
    <source>
        <dbReference type="ARBA" id="ARBA00022723"/>
    </source>
</evidence>
<keyword evidence="12" id="KW-0238">DNA-binding</keyword>
<dbReference type="Gene3D" id="1.10.8.280">
    <property type="entry name" value="ABC transporter ATPase domain-like"/>
    <property type="match status" value="1"/>
</dbReference>
<evidence type="ECO:0000313" key="16">
    <source>
        <dbReference type="EMBL" id="CAB5059351.1"/>
    </source>
</evidence>
<evidence type="ECO:0000256" key="5">
    <source>
        <dbReference type="ARBA" id="ARBA00022741"/>
    </source>
</evidence>
<dbReference type="FunFam" id="1.20.1580.10:FF:000002">
    <property type="entry name" value="UvrABC system protein A"/>
    <property type="match status" value="1"/>
</dbReference>
<dbReference type="PROSITE" id="PS00211">
    <property type="entry name" value="ABC_TRANSPORTER_1"/>
    <property type="match status" value="2"/>
</dbReference>
<dbReference type="PANTHER" id="PTHR43152">
    <property type="entry name" value="UVRABC SYSTEM PROTEIN A"/>
    <property type="match status" value="1"/>
</dbReference>
<dbReference type="GO" id="GO:0009432">
    <property type="term" value="P:SOS response"/>
    <property type="evidence" value="ECO:0007669"/>
    <property type="project" value="UniProtKB-KW"/>
</dbReference>
<dbReference type="InterPro" id="IPR003439">
    <property type="entry name" value="ABC_transporter-like_ATP-bd"/>
</dbReference>
<dbReference type="InterPro" id="IPR041552">
    <property type="entry name" value="UvrA_DNA-bd"/>
</dbReference>
<dbReference type="InterPro" id="IPR013815">
    <property type="entry name" value="ATP_grasp_subdomain_1"/>
</dbReference>
<evidence type="ECO:0000256" key="11">
    <source>
        <dbReference type="ARBA" id="ARBA00022881"/>
    </source>
</evidence>
<dbReference type="FunFam" id="1.20.1580.10:FF:000001">
    <property type="entry name" value="UvrABC system protein A"/>
    <property type="match status" value="1"/>
</dbReference>
<keyword evidence="5" id="KW-0547">Nucleotide-binding</keyword>
<keyword evidence="14" id="KW-0742">SOS response</keyword>
<proteinExistence type="inferred from homology"/>
<keyword evidence="9" id="KW-0862">Zinc</keyword>
<name>A0A6J7U082_9ZZZZ</name>
<dbReference type="GO" id="GO:0006289">
    <property type="term" value="P:nucleotide-excision repair"/>
    <property type="evidence" value="ECO:0007669"/>
    <property type="project" value="InterPro"/>
</dbReference>
<organism evidence="16">
    <name type="scientific">freshwater metagenome</name>
    <dbReference type="NCBI Taxonomy" id="449393"/>
    <lineage>
        <taxon>unclassified sequences</taxon>
        <taxon>metagenomes</taxon>
        <taxon>ecological metagenomes</taxon>
    </lineage>
</organism>
<evidence type="ECO:0000256" key="10">
    <source>
        <dbReference type="ARBA" id="ARBA00022840"/>
    </source>
</evidence>
<dbReference type="NCBIfam" id="TIGR00630">
    <property type="entry name" value="uvra"/>
    <property type="match status" value="1"/>
</dbReference>
<keyword evidence="4" id="KW-0677">Repeat</keyword>
<dbReference type="GO" id="GO:0003677">
    <property type="term" value="F:DNA binding"/>
    <property type="evidence" value="ECO:0007669"/>
    <property type="project" value="UniProtKB-KW"/>
</dbReference>
<gene>
    <name evidence="16" type="ORF">UFOPK4347_00191</name>
</gene>
<keyword evidence="13" id="KW-0234">DNA repair</keyword>
<keyword evidence="10" id="KW-0067">ATP-binding</keyword>
<comment type="subcellular location">
    <subcellularLocation>
        <location evidence="1">Cytoplasm</location>
    </subcellularLocation>
</comment>
<evidence type="ECO:0000256" key="12">
    <source>
        <dbReference type="ARBA" id="ARBA00023125"/>
    </source>
</evidence>
<evidence type="ECO:0000256" key="2">
    <source>
        <dbReference type="ARBA" id="ARBA00022490"/>
    </source>
</evidence>
<dbReference type="Gene3D" id="1.20.1580.10">
    <property type="entry name" value="ABC transporter ATPase like domain"/>
    <property type="match status" value="2"/>
</dbReference>
<keyword evidence="6" id="KW-0227">DNA damage</keyword>
<evidence type="ECO:0000256" key="13">
    <source>
        <dbReference type="ARBA" id="ARBA00023204"/>
    </source>
</evidence>
<dbReference type="GO" id="GO:0005737">
    <property type="term" value="C:cytoplasm"/>
    <property type="evidence" value="ECO:0007669"/>
    <property type="project" value="UniProtKB-SubCell"/>
</dbReference>
<dbReference type="InterPro" id="IPR017871">
    <property type="entry name" value="ABC_transporter-like_CS"/>
</dbReference>
<dbReference type="PROSITE" id="PS50893">
    <property type="entry name" value="ABC_TRANSPORTER_2"/>
    <property type="match status" value="1"/>
</dbReference>
<keyword evidence="7" id="KW-0228">DNA excision</keyword>
<dbReference type="CDD" id="cd03270">
    <property type="entry name" value="ABC_UvrA_I"/>
    <property type="match status" value="1"/>
</dbReference>
<dbReference type="GO" id="GO:0008270">
    <property type="term" value="F:zinc ion binding"/>
    <property type="evidence" value="ECO:0007669"/>
    <property type="project" value="UniProtKB-KW"/>
</dbReference>
<dbReference type="Gene3D" id="3.40.50.300">
    <property type="entry name" value="P-loop containing nucleotide triphosphate hydrolases"/>
    <property type="match status" value="2"/>
</dbReference>
<dbReference type="Pfam" id="PF17755">
    <property type="entry name" value="UvrA_DNA-bind"/>
    <property type="match status" value="1"/>
</dbReference>
<dbReference type="Gene3D" id="3.30.1490.20">
    <property type="entry name" value="ATP-grasp fold, A domain"/>
    <property type="match status" value="1"/>
</dbReference>
<evidence type="ECO:0000256" key="1">
    <source>
        <dbReference type="ARBA" id="ARBA00004496"/>
    </source>
</evidence>
<dbReference type="GO" id="GO:0005524">
    <property type="term" value="F:ATP binding"/>
    <property type="evidence" value="ECO:0007669"/>
    <property type="project" value="UniProtKB-KW"/>
</dbReference>
<dbReference type="InterPro" id="IPR004602">
    <property type="entry name" value="UvrA"/>
</dbReference>
<keyword evidence="8" id="KW-0863">Zinc-finger</keyword>
<keyword evidence="3" id="KW-0479">Metal-binding</keyword>
<accession>A0A6J7U082</accession>
<evidence type="ECO:0000256" key="4">
    <source>
        <dbReference type="ARBA" id="ARBA00022737"/>
    </source>
</evidence>
<sequence>MADKIIVRGAREHNLKNVSVELPRDKLIVFTGLSGSGKSSLAFDTIYAEGQRRYVESLSAYARQFLGQMDKPDVDHIEGLSPAISIDQKSASRNPRSTVGTITEVYDYLRLLYARIGVQHCPKDGTALKRQTPQQIVDRVLQMPDGTRFQVLAPVVRGRKGEYDTLLGELAGQGYVRARVDGELVDISEFLKQEKRLARYEQHSIEVVIDRLVKKDNISRRLTDSLETALRLAEGVAEIELMGVKGDESETLTFSQHLACPKCGDSFDEPAPRNFSFNSPYGACENCDGLGTKFEVDADLVIPNTDLAITESAIAPWRSAHTQYFNRMLESVAEKYKIPLTKPFAKLTDKQKNIVLNGVEEGLVVKYKNRYGRVRTFNTHYEGVIPWIKRRHEAAESDWSREQYETYMREVPCTACKGARLKPSSLAITINDKSISEVCEMPIADSADFLEKLVLSDRDKMIAERVTKEINARLGFLLDVGLNYLTLMRNAGTLAGGEAQRIRLASQIGSGLVGTLYVLDEPSIGLHQRDNKRLIETLVRLRDLGNTVLVVEHDEDTIRESDWIVDIGPGAGEHGGEVVYSGQVSGIGKVAESITGQYLSGKRSIPVPEVRRQPNKEHIVVRGAREHNLQNIDVEFPLGCLVAVTGVSGSGKSTLVRDILLPALMQKIYKSKDAPGRHKSVDGIEHLDKVIDMDQSPIGRTPRSNAATYTGVFDNIRKLFAATPEAKVRGYQPGRFSFNVAGGRCEACSGDGTIKIEMHFLPDVYVPCEVCKGARYNRDTLEIQFKGKSIADVLNMPISEAVDFFDNQPVISRHMKTLVDVGLGYVRLGQSAPTLSGGEAQRVKLASELAKRSTGHTIYLLDEPTTGLHFEDVRRLLTVLSRLVDQGNTVLVIEHNLDVIKTADWLIDLGPEGGSGGGLVIAEGTPEDVANTPGSYTGHFLRPLLGLEGNAPKATKPVAVKKKAVKVADPKPKVARKK</sequence>
<dbReference type="CDD" id="cd03271">
    <property type="entry name" value="ABC_UvrA_II"/>
    <property type="match status" value="1"/>
</dbReference>
<dbReference type="GO" id="GO:0004518">
    <property type="term" value="F:nuclease activity"/>
    <property type="evidence" value="ECO:0007669"/>
    <property type="project" value="UniProtKB-KW"/>
</dbReference>
<dbReference type="GO" id="GO:0009380">
    <property type="term" value="C:excinuclease repair complex"/>
    <property type="evidence" value="ECO:0007669"/>
    <property type="project" value="InterPro"/>
</dbReference>
<evidence type="ECO:0000256" key="14">
    <source>
        <dbReference type="ARBA" id="ARBA00023236"/>
    </source>
</evidence>
<feature type="domain" description="ABC transporter" evidence="15">
    <location>
        <begin position="605"/>
        <end position="942"/>
    </location>
</feature>
<reference evidence="16" key="1">
    <citation type="submission" date="2020-05" db="EMBL/GenBank/DDBJ databases">
        <authorList>
            <person name="Chiriac C."/>
            <person name="Salcher M."/>
            <person name="Ghai R."/>
            <person name="Kavagutti S V."/>
        </authorList>
    </citation>
    <scope>NUCLEOTIDE SEQUENCE</scope>
</reference>